<dbReference type="InterPro" id="IPR035905">
    <property type="entry name" value="Barstar-like_sf"/>
</dbReference>
<dbReference type="Gene3D" id="3.30.370.10">
    <property type="entry name" value="Barstar-like"/>
    <property type="match status" value="1"/>
</dbReference>
<dbReference type="OrthoDB" id="5184890at2"/>
<evidence type="ECO:0000256" key="1">
    <source>
        <dbReference type="ARBA" id="ARBA00006845"/>
    </source>
</evidence>
<accession>A0A1C6RBE0</accession>
<dbReference type="Proteomes" id="UP000199413">
    <property type="component" value="Unassembled WGS sequence"/>
</dbReference>
<evidence type="ECO:0000313" key="3">
    <source>
        <dbReference type="EMBL" id="SCL14466.1"/>
    </source>
</evidence>
<protein>
    <submittedName>
        <fullName evidence="3">Ribonuclease inhibitor</fullName>
    </submittedName>
</protein>
<dbReference type="SUPFAM" id="SSF52038">
    <property type="entry name" value="Barstar-related"/>
    <property type="match status" value="1"/>
</dbReference>
<gene>
    <name evidence="3" type="ORF">GA0070624_0431</name>
</gene>
<comment type="similarity">
    <text evidence="1">Belongs to the barstar family.</text>
</comment>
<name>A0A1C6RBE0_9ACTN</name>
<sequence length="96" mass="11139">MLLEIDGREVRTEVDLHLLLARALDFGPYYGANLDALWDRLSRDVPRPVAVVWTDWQLSERNLGAERFGRICGLLRAVEAEDRKAGHEDRFTFELR</sequence>
<evidence type="ECO:0000259" key="2">
    <source>
        <dbReference type="Pfam" id="PF01337"/>
    </source>
</evidence>
<dbReference type="Pfam" id="PF01337">
    <property type="entry name" value="Barstar"/>
    <property type="match status" value="1"/>
</dbReference>
<dbReference type="InterPro" id="IPR000468">
    <property type="entry name" value="Barstar"/>
</dbReference>
<organism evidence="3 4">
    <name type="scientific">Micromonospora rhizosphaerae</name>
    <dbReference type="NCBI Taxonomy" id="568872"/>
    <lineage>
        <taxon>Bacteria</taxon>
        <taxon>Bacillati</taxon>
        <taxon>Actinomycetota</taxon>
        <taxon>Actinomycetes</taxon>
        <taxon>Micromonosporales</taxon>
        <taxon>Micromonosporaceae</taxon>
        <taxon>Micromonospora</taxon>
    </lineage>
</organism>
<feature type="domain" description="Barstar (barnase inhibitor)" evidence="2">
    <location>
        <begin position="2"/>
        <end position="88"/>
    </location>
</feature>
<keyword evidence="4" id="KW-1185">Reference proteome</keyword>
<dbReference type="AlphaFoldDB" id="A0A1C6RBE0"/>
<dbReference type="RefSeq" id="WP_091336166.1">
    <property type="nucleotide sequence ID" value="NZ_FMHV01000002.1"/>
</dbReference>
<dbReference type="EMBL" id="FMHV01000002">
    <property type="protein sequence ID" value="SCL14466.1"/>
    <property type="molecule type" value="Genomic_DNA"/>
</dbReference>
<evidence type="ECO:0000313" key="4">
    <source>
        <dbReference type="Proteomes" id="UP000199413"/>
    </source>
</evidence>
<proteinExistence type="inferred from homology"/>
<reference evidence="4" key="1">
    <citation type="submission" date="2016-06" db="EMBL/GenBank/DDBJ databases">
        <authorList>
            <person name="Varghese N."/>
            <person name="Submissions Spin"/>
        </authorList>
    </citation>
    <scope>NUCLEOTIDE SEQUENCE [LARGE SCALE GENOMIC DNA]</scope>
    <source>
        <strain evidence="4">DSM 45431</strain>
    </source>
</reference>